<organism evidence="1 2">
    <name type="scientific">Candidatus Fischerbacteria bacterium RBG_13_37_8</name>
    <dbReference type="NCBI Taxonomy" id="1817863"/>
    <lineage>
        <taxon>Bacteria</taxon>
        <taxon>Candidatus Fischeribacteriota</taxon>
    </lineage>
</organism>
<dbReference type="PANTHER" id="PTHR42754:SF1">
    <property type="entry name" value="LIPOPROTEIN"/>
    <property type="match status" value="1"/>
</dbReference>
<reference evidence="1 2" key="1">
    <citation type="journal article" date="2016" name="Nat. Commun.">
        <title>Thousands of microbial genomes shed light on interconnected biogeochemical processes in an aquifer system.</title>
        <authorList>
            <person name="Anantharaman K."/>
            <person name="Brown C.T."/>
            <person name="Hug L.A."/>
            <person name="Sharon I."/>
            <person name="Castelle C.J."/>
            <person name="Probst A.J."/>
            <person name="Thomas B.C."/>
            <person name="Singh A."/>
            <person name="Wilkins M.J."/>
            <person name="Karaoz U."/>
            <person name="Brodie E.L."/>
            <person name="Williams K.H."/>
            <person name="Hubbard S.S."/>
            <person name="Banfield J.F."/>
        </authorList>
    </citation>
    <scope>NUCLEOTIDE SEQUENCE [LARGE SCALE GENOMIC DNA]</scope>
</reference>
<accession>A0A1F5VXF1</accession>
<comment type="caution">
    <text evidence="1">The sequence shown here is derived from an EMBL/GenBank/DDBJ whole genome shotgun (WGS) entry which is preliminary data.</text>
</comment>
<gene>
    <name evidence="1" type="ORF">A2Y62_13775</name>
</gene>
<dbReference type="Proteomes" id="UP000178943">
    <property type="component" value="Unassembled WGS sequence"/>
</dbReference>
<evidence type="ECO:0000313" key="2">
    <source>
        <dbReference type="Proteomes" id="UP000178943"/>
    </source>
</evidence>
<dbReference type="InterPro" id="IPR015943">
    <property type="entry name" value="WD40/YVTN_repeat-like_dom_sf"/>
</dbReference>
<dbReference type="InterPro" id="IPR011047">
    <property type="entry name" value="Quinoprotein_ADH-like_sf"/>
</dbReference>
<dbReference type="PANTHER" id="PTHR42754">
    <property type="entry name" value="ENDOGLUCANASE"/>
    <property type="match status" value="1"/>
</dbReference>
<sequence length="840" mass="92191">MCAFDNRASIANYYLVVLCIIAVILVNEAIAGDSSSASSWAQGYTLILMSNKDISEANEARDYVISQGGAIAILSPPHVMLGWIPAGISDKLLGKNGIEFITQSPIDIRGLKYQDEQSIAFINFFNYVASGDMEKEREASATAKGEPLINDALPHPGINREDFERNLQQLGIESFSWNNSDEMTGTVAYALFFVESNGTKDTSQYDWTAVDQQNTINRASSGLSWWVNKAVDYGVTLSFTPRIYPYNGVAAQQGYEPITHFSTEDSLWINQIMDNLGYTSGDKFEKVTAFNSWLKIQYKTNWAFSVFIAYNPLGAPTKFKDSIPTCAYSYLGGPYVQMLFRNCNWGEAAFGTVLSHETGHVFWACDEYYDFQDNYGCTSCGACAADGPRPTIVNANCEYCNINSVPCMMRHNEDALCPQTPKHIGWCAAFKKIYSDLYNGGLAEPGELDLAQDGGFCWLDWNIILKLDSCGNIIWKRDVDSKYVFHSIAATSDGGCIASGYRELPDYPAPGGFIAKFNSSGNVTWKREYGHDSVPEDESLAVTETNNGNYVTAGFMWNPNSNSVNCCYECMLITAFNSPGNIIWRRSFNELLPVPDDQNPEPHCHGYNNSQAYAVAPTLDGGVIMISTGNLVLKLNASGGLLWRRKFIGVGELNSITQTKDGGYIIAGWIPGSGGSDFFIVKLDNFGNVIWKRSIGGTGWDKAHSIIPTSDGGYIVSGGSGSFDSQYGDILLVKLNSSGNISLSRIFEDSSDNDWGKVSLEQTLDGGYAIEEGYLLKLDSKGLFSGCELISPLLSITVPSFYVSAPALYVEATSLWIWAPSFVMSAPTMNVYSNSCPWPP</sequence>
<dbReference type="EMBL" id="MFGW01000025">
    <property type="protein sequence ID" value="OGF68060.1"/>
    <property type="molecule type" value="Genomic_DNA"/>
</dbReference>
<dbReference type="Gene3D" id="2.130.10.10">
    <property type="entry name" value="YVTN repeat-like/Quinoprotein amine dehydrogenase"/>
    <property type="match status" value="1"/>
</dbReference>
<dbReference type="AlphaFoldDB" id="A0A1F5VXF1"/>
<dbReference type="STRING" id="1817863.A2Y62_13775"/>
<evidence type="ECO:0000313" key="1">
    <source>
        <dbReference type="EMBL" id="OGF68060.1"/>
    </source>
</evidence>
<dbReference type="SUPFAM" id="SSF50998">
    <property type="entry name" value="Quinoprotein alcohol dehydrogenase-like"/>
    <property type="match status" value="1"/>
</dbReference>
<proteinExistence type="predicted"/>
<protein>
    <submittedName>
        <fullName evidence="1">Uncharacterized protein</fullName>
    </submittedName>
</protein>
<name>A0A1F5VXF1_9BACT</name>